<sequence length="185" mass="20748">MDNILLLQQRLQMAAKIWLFKFIYFVATRGLSALVILASEQCLFPLDPQNHGQINPMFLAWLSCIHILAPRGRDRSSLTSSLRTQGDIEDFATIRCGKSSKSRLSRGGGHMSHPHTRTDARNCVLHLLRYIEEPCSGTSRSVQVPVFKSFTTQLPSPATPPPLLNFAWLPRGFFRVPSFSLDLPG</sequence>
<feature type="transmembrane region" description="Helical" evidence="1">
    <location>
        <begin position="18"/>
        <end position="39"/>
    </location>
</feature>
<evidence type="ECO:0000256" key="1">
    <source>
        <dbReference type="SAM" id="Phobius"/>
    </source>
</evidence>
<keyword evidence="3" id="KW-1185">Reference proteome</keyword>
<dbReference type="HOGENOM" id="CLU_1461407_0_0_1"/>
<dbReference type="AlphaFoldDB" id="A0A067T5H0"/>
<accession>A0A067T5H0</accession>
<keyword evidence="1" id="KW-0812">Transmembrane</keyword>
<dbReference type="EMBL" id="KL142376">
    <property type="protein sequence ID" value="KDR77587.1"/>
    <property type="molecule type" value="Genomic_DNA"/>
</dbReference>
<organism evidence="2 3">
    <name type="scientific">Galerina marginata (strain CBS 339.88)</name>
    <dbReference type="NCBI Taxonomy" id="685588"/>
    <lineage>
        <taxon>Eukaryota</taxon>
        <taxon>Fungi</taxon>
        <taxon>Dikarya</taxon>
        <taxon>Basidiomycota</taxon>
        <taxon>Agaricomycotina</taxon>
        <taxon>Agaricomycetes</taxon>
        <taxon>Agaricomycetidae</taxon>
        <taxon>Agaricales</taxon>
        <taxon>Agaricineae</taxon>
        <taxon>Strophariaceae</taxon>
        <taxon>Galerina</taxon>
    </lineage>
</organism>
<proteinExistence type="predicted"/>
<keyword evidence="1" id="KW-0472">Membrane</keyword>
<dbReference type="Proteomes" id="UP000027222">
    <property type="component" value="Unassembled WGS sequence"/>
</dbReference>
<evidence type="ECO:0000313" key="3">
    <source>
        <dbReference type="Proteomes" id="UP000027222"/>
    </source>
</evidence>
<reference evidence="3" key="1">
    <citation type="journal article" date="2014" name="Proc. Natl. Acad. Sci. U.S.A.">
        <title>Extensive sampling of basidiomycete genomes demonstrates inadequacy of the white-rot/brown-rot paradigm for wood decay fungi.</title>
        <authorList>
            <person name="Riley R."/>
            <person name="Salamov A.A."/>
            <person name="Brown D.W."/>
            <person name="Nagy L.G."/>
            <person name="Floudas D."/>
            <person name="Held B.W."/>
            <person name="Levasseur A."/>
            <person name="Lombard V."/>
            <person name="Morin E."/>
            <person name="Otillar R."/>
            <person name="Lindquist E.A."/>
            <person name="Sun H."/>
            <person name="LaButti K.M."/>
            <person name="Schmutz J."/>
            <person name="Jabbour D."/>
            <person name="Luo H."/>
            <person name="Baker S.E."/>
            <person name="Pisabarro A.G."/>
            <person name="Walton J.D."/>
            <person name="Blanchette R.A."/>
            <person name="Henrissat B."/>
            <person name="Martin F."/>
            <person name="Cullen D."/>
            <person name="Hibbett D.S."/>
            <person name="Grigoriev I.V."/>
        </authorList>
    </citation>
    <scope>NUCLEOTIDE SEQUENCE [LARGE SCALE GENOMIC DNA]</scope>
    <source>
        <strain evidence="3">CBS 339.88</strain>
    </source>
</reference>
<evidence type="ECO:0000313" key="2">
    <source>
        <dbReference type="EMBL" id="KDR77587.1"/>
    </source>
</evidence>
<protein>
    <submittedName>
        <fullName evidence="2">Uncharacterized protein</fullName>
    </submittedName>
</protein>
<gene>
    <name evidence="2" type="ORF">GALMADRAFT_408261</name>
</gene>
<keyword evidence="1" id="KW-1133">Transmembrane helix</keyword>
<name>A0A067T5H0_GALM3</name>